<comment type="similarity">
    <text evidence="2">Belongs to the major facilitator superfamily. Bcr/CmlA family.</text>
</comment>
<evidence type="ECO:0000256" key="4">
    <source>
        <dbReference type="ARBA" id="ARBA00022475"/>
    </source>
</evidence>
<feature type="transmembrane region" description="Helical" evidence="8">
    <location>
        <begin position="157"/>
        <end position="181"/>
    </location>
</feature>
<feature type="transmembrane region" description="Helical" evidence="8">
    <location>
        <begin position="124"/>
        <end position="145"/>
    </location>
</feature>
<comment type="subcellular location">
    <subcellularLocation>
        <location evidence="1">Cell membrane</location>
        <topology evidence="1">Multi-pass membrane protein</topology>
    </subcellularLocation>
</comment>
<dbReference type="HOGENOM" id="CLU_001265_47_0_2"/>
<feature type="transmembrane region" description="Helical" evidence="8">
    <location>
        <begin position="361"/>
        <end position="380"/>
    </location>
</feature>
<feature type="domain" description="Major facilitator superfamily (MFS) profile" evidence="9">
    <location>
        <begin position="33"/>
        <end position="411"/>
    </location>
</feature>
<dbReference type="GO" id="GO:0042910">
    <property type="term" value="F:xenobiotic transmembrane transporter activity"/>
    <property type="evidence" value="ECO:0007669"/>
    <property type="project" value="InterPro"/>
</dbReference>
<dbReference type="KEGG" id="msz:MSSIH_1276"/>
<keyword evidence="5 8" id="KW-0812">Transmembrane</keyword>
<dbReference type="InterPro" id="IPR004812">
    <property type="entry name" value="Efflux_drug-R_Bcr/CmlA"/>
</dbReference>
<dbReference type="Proteomes" id="UP000033092">
    <property type="component" value="Chromosome"/>
</dbReference>
<feature type="transmembrane region" description="Helical" evidence="8">
    <location>
        <begin position="323"/>
        <end position="340"/>
    </location>
</feature>
<dbReference type="PANTHER" id="PTHR23502">
    <property type="entry name" value="MAJOR FACILITATOR SUPERFAMILY"/>
    <property type="match status" value="1"/>
</dbReference>
<feature type="transmembrane region" description="Helical" evidence="8">
    <location>
        <begin position="34"/>
        <end position="55"/>
    </location>
</feature>
<protein>
    <submittedName>
        <fullName evidence="10">Membrane transport protein</fullName>
    </submittedName>
</protein>
<evidence type="ECO:0000256" key="7">
    <source>
        <dbReference type="ARBA" id="ARBA00023136"/>
    </source>
</evidence>
<evidence type="ECO:0000259" key="9">
    <source>
        <dbReference type="PROSITE" id="PS50850"/>
    </source>
</evidence>
<dbReference type="GO" id="GO:1990961">
    <property type="term" value="P:xenobiotic detoxification by transmembrane export across the plasma membrane"/>
    <property type="evidence" value="ECO:0007669"/>
    <property type="project" value="InterPro"/>
</dbReference>
<dbReference type="EMBL" id="CP009507">
    <property type="protein sequence ID" value="AKB31966.1"/>
    <property type="molecule type" value="Genomic_DNA"/>
</dbReference>
<gene>
    <name evidence="10" type="ORF">MSSIH_1276</name>
</gene>
<dbReference type="PATRIC" id="fig|1434119.4.peg.1624"/>
<dbReference type="Gene3D" id="1.20.1720.10">
    <property type="entry name" value="Multidrug resistance protein D"/>
    <property type="match status" value="1"/>
</dbReference>
<reference evidence="10 11" key="1">
    <citation type="submission" date="2014-07" db="EMBL/GenBank/DDBJ databases">
        <title>Methanogenic archaea and the global carbon cycle.</title>
        <authorList>
            <person name="Henriksen J.R."/>
            <person name="Luke J."/>
            <person name="Reinhart S."/>
            <person name="Benedict M.N."/>
            <person name="Youngblut N.D."/>
            <person name="Metcalf M.E."/>
            <person name="Whitaker R.J."/>
            <person name="Metcalf W.W."/>
        </authorList>
    </citation>
    <scope>NUCLEOTIDE SEQUENCE [LARGE SCALE GENOMIC DNA]</scope>
    <source>
        <strain evidence="10 11">HI350</strain>
    </source>
</reference>
<dbReference type="PANTHER" id="PTHR23502:SF132">
    <property type="entry name" value="POLYAMINE TRANSPORTER 2-RELATED"/>
    <property type="match status" value="1"/>
</dbReference>
<evidence type="ECO:0000256" key="1">
    <source>
        <dbReference type="ARBA" id="ARBA00004651"/>
    </source>
</evidence>
<dbReference type="InterPro" id="IPR036259">
    <property type="entry name" value="MFS_trans_sf"/>
</dbReference>
<evidence type="ECO:0000256" key="3">
    <source>
        <dbReference type="ARBA" id="ARBA00022448"/>
    </source>
</evidence>
<dbReference type="InterPro" id="IPR020846">
    <property type="entry name" value="MFS_dom"/>
</dbReference>
<name>A0A0E3LAG2_9EURY</name>
<dbReference type="GO" id="GO:0005886">
    <property type="term" value="C:plasma membrane"/>
    <property type="evidence" value="ECO:0007669"/>
    <property type="project" value="UniProtKB-SubCell"/>
</dbReference>
<dbReference type="NCBIfam" id="TIGR00710">
    <property type="entry name" value="efflux_Bcr_CflA"/>
    <property type="match status" value="1"/>
</dbReference>
<evidence type="ECO:0000256" key="8">
    <source>
        <dbReference type="SAM" id="Phobius"/>
    </source>
</evidence>
<evidence type="ECO:0000256" key="6">
    <source>
        <dbReference type="ARBA" id="ARBA00022989"/>
    </source>
</evidence>
<dbReference type="SUPFAM" id="SSF103473">
    <property type="entry name" value="MFS general substrate transporter"/>
    <property type="match status" value="1"/>
</dbReference>
<feature type="transmembrane region" description="Helical" evidence="8">
    <location>
        <begin position="386"/>
        <end position="407"/>
    </location>
</feature>
<feature type="transmembrane region" description="Helical" evidence="8">
    <location>
        <begin position="187"/>
        <end position="207"/>
    </location>
</feature>
<dbReference type="AlphaFoldDB" id="A0A0E3LAG2"/>
<evidence type="ECO:0000256" key="2">
    <source>
        <dbReference type="ARBA" id="ARBA00006236"/>
    </source>
</evidence>
<dbReference type="CDD" id="cd17320">
    <property type="entry name" value="MFS_MdfA_MDR_like"/>
    <property type="match status" value="1"/>
</dbReference>
<dbReference type="Pfam" id="PF07690">
    <property type="entry name" value="MFS_1"/>
    <property type="match status" value="1"/>
</dbReference>
<feature type="transmembrane region" description="Helical" evidence="8">
    <location>
        <begin position="67"/>
        <end position="88"/>
    </location>
</feature>
<proteinExistence type="inferred from homology"/>
<sequence>MAFQQKRNDKIDSKINKATSSGDYNLKRNLKGTLPLLALLTAFPPLSTDMILPAIPSLAETWGVSLSVINLTLICFFVTYGFFLLFYGPISDRFGRRRPLLFGLAVYIVASLLCAFASSASMLIGLRILQAAGAAASSSISMAMTKDIFSGQERERILAYIAVIMALAPMLAPVIGGWVLADFSWPWIFFIQAVMGLIGLIGVLRFPETLPEVSDTPLTRIMHTYSRLLFNPSYIVMVLVMSASLFPLYSYIAGSSDIYINGFGMTEQKYSYFFAFNAMALMIGSFSCLRLTRNIRSKHLMTVGFAGIFLGGLFLLFTGQHGPWSFALPMFLITFSLGLSRPPSNNLVLEQVDRDTGSASSLLIFCYFTLGAVGMWFISLEWADKIPVLGAIALGCGAMVLATWVVLQKRGIRGAV</sequence>
<keyword evidence="6 8" id="KW-1133">Transmembrane helix</keyword>
<dbReference type="PROSITE" id="PS50850">
    <property type="entry name" value="MFS"/>
    <property type="match status" value="1"/>
</dbReference>
<feature type="transmembrane region" description="Helical" evidence="8">
    <location>
        <begin position="272"/>
        <end position="292"/>
    </location>
</feature>
<evidence type="ECO:0000313" key="10">
    <source>
        <dbReference type="EMBL" id="AKB31966.1"/>
    </source>
</evidence>
<keyword evidence="3" id="KW-0813">Transport</keyword>
<accession>A0A0E3LAG2</accession>
<organism evidence="10 11">
    <name type="scientific">Methanosarcina siciliae HI350</name>
    <dbReference type="NCBI Taxonomy" id="1434119"/>
    <lineage>
        <taxon>Archaea</taxon>
        <taxon>Methanobacteriati</taxon>
        <taxon>Methanobacteriota</taxon>
        <taxon>Stenosarchaea group</taxon>
        <taxon>Methanomicrobia</taxon>
        <taxon>Methanosarcinales</taxon>
        <taxon>Methanosarcinaceae</taxon>
        <taxon>Methanosarcina</taxon>
    </lineage>
</organism>
<evidence type="ECO:0000313" key="11">
    <source>
        <dbReference type="Proteomes" id="UP000033092"/>
    </source>
</evidence>
<keyword evidence="7 8" id="KW-0472">Membrane</keyword>
<dbReference type="InterPro" id="IPR011701">
    <property type="entry name" value="MFS"/>
</dbReference>
<keyword evidence="4" id="KW-1003">Cell membrane</keyword>
<feature type="transmembrane region" description="Helical" evidence="8">
    <location>
        <begin position="228"/>
        <end position="252"/>
    </location>
</feature>
<feature type="transmembrane region" description="Helical" evidence="8">
    <location>
        <begin position="100"/>
        <end position="118"/>
    </location>
</feature>
<evidence type="ECO:0000256" key="5">
    <source>
        <dbReference type="ARBA" id="ARBA00022692"/>
    </source>
</evidence>
<feature type="transmembrane region" description="Helical" evidence="8">
    <location>
        <begin position="299"/>
        <end position="317"/>
    </location>
</feature>